<dbReference type="AlphaFoldDB" id="A0AAV5A6S1"/>
<keyword evidence="3" id="KW-1185">Reference proteome</keyword>
<gene>
    <name evidence="2" type="ORF">Clacol_002549</name>
</gene>
<protein>
    <recommendedName>
        <fullName evidence="4">C2H2-type domain-containing protein</fullName>
    </recommendedName>
</protein>
<proteinExistence type="predicted"/>
<feature type="region of interest" description="Disordered" evidence="1">
    <location>
        <begin position="186"/>
        <end position="207"/>
    </location>
</feature>
<evidence type="ECO:0000313" key="3">
    <source>
        <dbReference type="Proteomes" id="UP001050691"/>
    </source>
</evidence>
<dbReference type="Proteomes" id="UP001050691">
    <property type="component" value="Unassembled WGS sequence"/>
</dbReference>
<feature type="compositionally biased region" description="Low complexity" evidence="1">
    <location>
        <begin position="135"/>
        <end position="145"/>
    </location>
</feature>
<feature type="region of interest" description="Disordered" evidence="1">
    <location>
        <begin position="223"/>
        <end position="279"/>
    </location>
</feature>
<organism evidence="2 3">
    <name type="scientific">Clathrus columnatus</name>
    <dbReference type="NCBI Taxonomy" id="1419009"/>
    <lineage>
        <taxon>Eukaryota</taxon>
        <taxon>Fungi</taxon>
        <taxon>Dikarya</taxon>
        <taxon>Basidiomycota</taxon>
        <taxon>Agaricomycotina</taxon>
        <taxon>Agaricomycetes</taxon>
        <taxon>Phallomycetidae</taxon>
        <taxon>Phallales</taxon>
        <taxon>Clathraceae</taxon>
        <taxon>Clathrus</taxon>
    </lineage>
</organism>
<comment type="caution">
    <text evidence="2">The sequence shown here is derived from an EMBL/GenBank/DDBJ whole genome shotgun (WGS) entry which is preliminary data.</text>
</comment>
<accession>A0AAV5A6S1</accession>
<name>A0AAV5A6S1_9AGAM</name>
<reference evidence="2" key="1">
    <citation type="submission" date="2021-10" db="EMBL/GenBank/DDBJ databases">
        <title>De novo Genome Assembly of Clathrus columnatus (Basidiomycota, Fungi) Using Illumina and Nanopore Sequence Data.</title>
        <authorList>
            <person name="Ogiso-Tanaka E."/>
            <person name="Itagaki H."/>
            <person name="Hosoya T."/>
            <person name="Hosaka K."/>
        </authorList>
    </citation>
    <scope>NUCLEOTIDE SEQUENCE</scope>
    <source>
        <strain evidence="2">MO-923</strain>
    </source>
</reference>
<evidence type="ECO:0008006" key="4">
    <source>
        <dbReference type="Google" id="ProtNLM"/>
    </source>
</evidence>
<feature type="compositionally biased region" description="Basic and acidic residues" evidence="1">
    <location>
        <begin position="266"/>
        <end position="276"/>
    </location>
</feature>
<feature type="region of interest" description="Disordered" evidence="1">
    <location>
        <begin position="121"/>
        <end position="167"/>
    </location>
</feature>
<sequence>MEKDYYSNFVCCGLRLNDLHELVGHFEEYHAQASSSFPELLSQLGSPASPVIESPASACPSTPSPPNPFPTLTAPFTPSATAFPKSMQPDVPTYPYRGYPNEVMSVDRSYSEFILNDERKTQSRSLWPSSAPYVNTTTTNTTDNNSSARNIQSSYKNPPLNSQGPIRETRINSDMTSHATCHQISVSAQDDTPKSHSFPPTIAPTPIYARHPNLSIITDLTQDLLSSPGEGGRSTSDVPALTESKETNQSQNARRKKAIHNNNLKPPREKTYKCPERTGSSSLILFKSSRATKAL</sequence>
<dbReference type="EMBL" id="BPWL01000003">
    <property type="protein sequence ID" value="GJJ08338.1"/>
    <property type="molecule type" value="Genomic_DNA"/>
</dbReference>
<evidence type="ECO:0000313" key="2">
    <source>
        <dbReference type="EMBL" id="GJJ08338.1"/>
    </source>
</evidence>
<feature type="compositionally biased region" description="Polar residues" evidence="1">
    <location>
        <begin position="146"/>
        <end position="164"/>
    </location>
</feature>
<feature type="compositionally biased region" description="Polar residues" evidence="1">
    <location>
        <begin position="123"/>
        <end position="134"/>
    </location>
</feature>
<evidence type="ECO:0000256" key="1">
    <source>
        <dbReference type="SAM" id="MobiDB-lite"/>
    </source>
</evidence>